<keyword evidence="13" id="KW-1185">Reference proteome</keyword>
<evidence type="ECO:0000256" key="4">
    <source>
        <dbReference type="ARBA" id="ARBA00022741"/>
    </source>
</evidence>
<accession>A0A058ZUG1</accession>
<comment type="catalytic activity">
    <reaction evidence="8">
        <text>L-seryl-[protein] + ATP = O-phospho-L-seryl-[protein] + ADP + H(+)</text>
        <dbReference type="Rhea" id="RHEA:17989"/>
        <dbReference type="Rhea" id="RHEA-COMP:9863"/>
        <dbReference type="Rhea" id="RHEA-COMP:11604"/>
        <dbReference type="ChEBI" id="CHEBI:15378"/>
        <dbReference type="ChEBI" id="CHEBI:29999"/>
        <dbReference type="ChEBI" id="CHEBI:30616"/>
        <dbReference type="ChEBI" id="CHEBI:83421"/>
        <dbReference type="ChEBI" id="CHEBI:456216"/>
        <dbReference type="EC" id="2.7.11.1"/>
    </reaction>
</comment>
<organism evidence="12">
    <name type="scientific">Eucalyptus grandis</name>
    <name type="common">Flooded gum</name>
    <dbReference type="NCBI Taxonomy" id="71139"/>
    <lineage>
        <taxon>Eukaryota</taxon>
        <taxon>Viridiplantae</taxon>
        <taxon>Streptophyta</taxon>
        <taxon>Embryophyta</taxon>
        <taxon>Tracheophyta</taxon>
        <taxon>Spermatophyta</taxon>
        <taxon>Magnoliopsida</taxon>
        <taxon>eudicotyledons</taxon>
        <taxon>Gunneridae</taxon>
        <taxon>Pentapetalae</taxon>
        <taxon>rosids</taxon>
        <taxon>malvids</taxon>
        <taxon>Myrtales</taxon>
        <taxon>Myrtaceae</taxon>
        <taxon>Myrtoideae</taxon>
        <taxon>Eucalypteae</taxon>
        <taxon>Eucalyptus</taxon>
    </lineage>
</organism>
<reference evidence="11" key="2">
    <citation type="journal article" date="2014" name="Nature">
        <title>The genome of Eucalyptus grandis.</title>
        <authorList>
            <person name="Myburg A.A."/>
            <person name="Grattapaglia D."/>
            <person name="Tuskan G.A."/>
            <person name="Hellsten U."/>
            <person name="Hayes R.D."/>
            <person name="Grimwood J."/>
            <person name="Jenkins J."/>
            <person name="Lindquist E."/>
            <person name="Tice H."/>
            <person name="Bauer D."/>
            <person name="Goodstein D.M."/>
            <person name="Dubchak I."/>
            <person name="Poliakov A."/>
            <person name="Mizrachi E."/>
            <person name="Kullan A.R."/>
            <person name="Hussey S.G."/>
            <person name="Pinard D."/>
            <person name="van der Merwe K."/>
            <person name="Singh P."/>
            <person name="van Jaarsveld I."/>
            <person name="Silva-Junior O.B."/>
            <person name="Togawa R.C."/>
            <person name="Pappas M.R."/>
            <person name="Faria D.A."/>
            <person name="Sansaloni C.P."/>
            <person name="Petroli C.D."/>
            <person name="Yang X."/>
            <person name="Ranjan P."/>
            <person name="Tschaplinski T.J."/>
            <person name="Ye C.Y."/>
            <person name="Li T."/>
            <person name="Sterck L."/>
            <person name="Vanneste K."/>
            <person name="Murat F."/>
            <person name="Soler M."/>
            <person name="Clemente H.S."/>
            <person name="Saidi N."/>
            <person name="Cassan-Wang H."/>
            <person name="Dunand C."/>
            <person name="Hefer C.A."/>
            <person name="Bornberg-Bauer E."/>
            <person name="Kersting A.R."/>
            <person name="Vining K."/>
            <person name="Amarasinghe V."/>
            <person name="Ranik M."/>
            <person name="Naithani S."/>
            <person name="Elser J."/>
            <person name="Boyd A.E."/>
            <person name="Liston A."/>
            <person name="Spatafora J.W."/>
            <person name="Dharmwardhana P."/>
            <person name="Raja R."/>
            <person name="Sullivan C."/>
            <person name="Romanel E."/>
            <person name="Alves-Ferreira M."/>
            <person name="Kulheim C."/>
            <person name="Foley W."/>
            <person name="Carocha V."/>
            <person name="Paiva J."/>
            <person name="Kudrna D."/>
            <person name="Brommonschenkel S.H."/>
            <person name="Pasquali G."/>
            <person name="Byrne M."/>
            <person name="Rigault P."/>
            <person name="Tibbits J."/>
            <person name="Spokevicius A."/>
            <person name="Jones R.C."/>
            <person name="Steane D.A."/>
            <person name="Vaillancourt R.E."/>
            <person name="Potts B.M."/>
            <person name="Joubert F."/>
            <person name="Barry K."/>
            <person name="Pappas G.J."/>
            <person name="Strauss S.H."/>
            <person name="Jaiswal P."/>
            <person name="Grima-Pettenati J."/>
            <person name="Salse J."/>
            <person name="Van de Peer Y."/>
            <person name="Rokhsar D.S."/>
            <person name="Schmutz J."/>
        </authorList>
    </citation>
    <scope>NUCLEOTIDE SEQUENCE</scope>
    <source>
        <tissue evidence="11">Leaf extractions</tissue>
    </source>
</reference>
<dbReference type="EC" id="2.7.11.1" evidence="1"/>
<protein>
    <recommendedName>
        <fullName evidence="1">non-specific serine/threonine protein kinase</fullName>
        <ecNumber evidence="1">2.7.11.1</ecNumber>
    </recommendedName>
</protein>
<dbReference type="InterPro" id="IPR011009">
    <property type="entry name" value="Kinase-like_dom_sf"/>
</dbReference>
<keyword evidence="2" id="KW-0723">Serine/threonine-protein kinase</keyword>
<evidence type="ECO:0000313" key="11">
    <source>
        <dbReference type="EMBL" id="KAK2632540.1"/>
    </source>
</evidence>
<evidence type="ECO:0000256" key="8">
    <source>
        <dbReference type="ARBA" id="ARBA00048679"/>
    </source>
</evidence>
<dbReference type="AlphaFoldDB" id="A0A058ZUG1"/>
<dbReference type="Gene3D" id="3.30.200.20">
    <property type="entry name" value="Phosphorylase Kinase, domain 1"/>
    <property type="match status" value="1"/>
</dbReference>
<evidence type="ECO:0000256" key="9">
    <source>
        <dbReference type="SAM" id="MobiDB-lite"/>
    </source>
</evidence>
<sequence>MYTLAELKSVTRNFRPDVVYGEGGFGRLYRGWVDERTLAPSKVGSGIRVAVKKYNPEGLGEWQSEVKFLGKVSHPNLMRLLGYCWEDNQYLLVYEYMQGGSLGNRLFGRRAESLPWDVRLKIAIGAARGVDFLHSSEKSVIYRDFKSSKILLDADFNAKLSDFGLAKLGPAGGNSHVTTRVIGTYGYAAPEYIATEMLTGLQAFDNTRPSGQQNLVGLARPSLRDKRKLRKIMDSRLEGRYPLKAATQAAELILKCLEGDPKARPSMDEVLKTLEQIDTIREKRKEAKASTSSRADPPRGSGSRYSPSTVSRTH</sequence>
<keyword evidence="3" id="KW-0808">Transferase</keyword>
<dbReference type="InParanoid" id="A0A058ZUG1"/>
<reference evidence="11" key="4">
    <citation type="submission" date="2023-07" db="EMBL/GenBank/DDBJ databases">
        <authorList>
            <person name="Myburg A.A."/>
            <person name="Grattapaglia D."/>
            <person name="Tuskan G.A."/>
            <person name="Hellsten U."/>
            <person name="Hayes R.D."/>
            <person name="Grimwood J."/>
            <person name="Jenkins J."/>
            <person name="Lindquist E."/>
            <person name="Tice H."/>
            <person name="Bauer D."/>
            <person name="Goodstein D.M."/>
            <person name="Dubchak I."/>
            <person name="Poliakov A."/>
            <person name="Mizrachi E."/>
            <person name="Kullan A.R."/>
            <person name="Hussey S.G."/>
            <person name="Pinard D."/>
            <person name="Van D.M."/>
            <person name="Singh P."/>
            <person name="Van J.I."/>
            <person name="Silva-Junior O.B."/>
            <person name="Togawa R.C."/>
            <person name="Pappas M.R."/>
            <person name="Faria D.A."/>
            <person name="Sansaloni C.P."/>
            <person name="Petroli C.D."/>
            <person name="Yang X."/>
            <person name="Ranjan P."/>
            <person name="Tschaplinski T.J."/>
            <person name="Ye C.Y."/>
            <person name="Li T."/>
            <person name="Sterck L."/>
            <person name="Vanneste K."/>
            <person name="Murat F."/>
            <person name="Soler M."/>
            <person name="Clemente H.S."/>
            <person name="Saidi N."/>
            <person name="Cassan-Wang H."/>
            <person name="Dunand C."/>
            <person name="Hefer C.A."/>
            <person name="Bornberg-Bauer E."/>
            <person name="Kersting A.R."/>
            <person name="Vining K."/>
            <person name="Amarasinghe V."/>
            <person name="Ranik M."/>
            <person name="Naithani S."/>
            <person name="Elser J."/>
            <person name="Boyd A.E."/>
            <person name="Liston A."/>
            <person name="Spatafora J.W."/>
            <person name="Dharmwardhana P."/>
            <person name="Raja R."/>
            <person name="Sullivan C."/>
            <person name="Romanel E."/>
            <person name="Alves-Ferreira M."/>
            <person name="Kulheim C."/>
            <person name="Foley W."/>
            <person name="Carocha V."/>
            <person name="Paiva J."/>
            <person name="Kudrna D."/>
            <person name="Brommonschenkel S.H."/>
            <person name="Pasquali G."/>
            <person name="Byrne M."/>
            <person name="Rigault P."/>
            <person name="Tibbits J."/>
            <person name="Spokevicius A."/>
            <person name="Jones R.C."/>
            <person name="Steane D.A."/>
            <person name="Vaillancourt R.E."/>
            <person name="Potts B.M."/>
            <person name="Joubert F."/>
            <person name="Barry K."/>
            <person name="Pappas G.J."/>
            <person name="Strauss S.H."/>
            <person name="Jaiswal P."/>
            <person name="Grima-Pettenati J."/>
            <person name="Salse J."/>
            <person name="Van D.P."/>
            <person name="Rokhsar D.S."/>
            <person name="Schmutz J."/>
        </authorList>
    </citation>
    <scope>NUCLEOTIDE SEQUENCE</scope>
    <source>
        <tissue evidence="11">Leaf extractions</tissue>
    </source>
</reference>
<reference evidence="11" key="3">
    <citation type="submission" date="2023-04" db="EMBL/GenBank/DDBJ databases">
        <title>WGS assembly of Eucalyptus grandis.</title>
        <authorList>
            <person name="Myburg A."/>
            <person name="Grattapaglia D."/>
            <person name="Tuskan G."/>
            <person name="Hellsten U."/>
            <person name="Hayes R."/>
            <person name="Grimwood J."/>
            <person name="Jenkins J."/>
            <person name="Lindquist E."/>
            <person name="Tice H."/>
            <person name="Bauer D."/>
            <person name="Goodstein D."/>
            <person name="Dubchak I."/>
            <person name="Poliakov A."/>
            <person name="Mizrachi E."/>
            <person name="Kullan A."/>
            <person name="Hussey S."/>
            <person name="Pinard D."/>
            <person name="Van D."/>
            <person name="Singh P."/>
            <person name="Van J."/>
            <person name="Silva-Junior O."/>
            <person name="Togawa R."/>
            <person name="Pappas M."/>
            <person name="Faria D."/>
            <person name="Sansaloni C."/>
            <person name="Petroli C."/>
            <person name="Yang X."/>
            <person name="Ranjan P."/>
            <person name="Tschaplinski T."/>
            <person name="Ye C."/>
            <person name="Li T."/>
            <person name="Sterck L."/>
            <person name="Vanneste K."/>
            <person name="Murat F."/>
            <person name="Soler M."/>
            <person name="Clemente H."/>
            <person name="Saidi N."/>
            <person name="Cassan-Wang H."/>
            <person name="Dunand C."/>
            <person name="Hefer C."/>
            <person name="Bornberg-Bauer E."/>
            <person name="Kersting A."/>
            <person name="Vining K."/>
            <person name="Amarasinghe V."/>
            <person name="Ranik M."/>
            <person name="Naithani S."/>
            <person name="Elser J."/>
            <person name="Boyd A."/>
            <person name="Liston A."/>
            <person name="Spatafora J."/>
            <person name="Dharmwardhana P."/>
            <person name="Raja R."/>
            <person name="Sullivan C."/>
            <person name="Romanel E."/>
            <person name="Alves-Ferreira M."/>
            <person name="Kulheim C."/>
            <person name="Foley W."/>
            <person name="Carocha V."/>
            <person name="Paiva J."/>
            <person name="Kudrna D."/>
            <person name="Brommonschenkel S."/>
            <person name="Pasquali G."/>
            <person name="Byrne M."/>
            <person name="Rigault P."/>
            <person name="Tibbits J."/>
            <person name="Spokevicius A."/>
            <person name="Jones R."/>
            <person name="Steane D."/>
            <person name="Vaillancourt R."/>
            <person name="Potts B."/>
            <person name="Joubert F."/>
            <person name="Barry K."/>
            <person name="Pappas G."/>
            <person name="Strauss S."/>
            <person name="Jaiswal P."/>
            <person name="Grima-Pettenati J."/>
            <person name="Salse J."/>
            <person name="Van D."/>
            <person name="Rokhsar D."/>
            <person name="Schmutz J."/>
        </authorList>
    </citation>
    <scope>NUCLEOTIDE SEQUENCE</scope>
    <source>
        <tissue evidence="11">Leaf extractions</tissue>
    </source>
</reference>
<dbReference type="SUPFAM" id="SSF56112">
    <property type="entry name" value="Protein kinase-like (PK-like)"/>
    <property type="match status" value="1"/>
</dbReference>
<dbReference type="InterPro" id="IPR050823">
    <property type="entry name" value="Plant_Ser_Thr_Prot_Kinase"/>
</dbReference>
<dbReference type="FunFam" id="1.10.510.10:FF:001023">
    <property type="entry name" value="Os07g0541700 protein"/>
    <property type="match status" value="1"/>
</dbReference>
<evidence type="ECO:0000256" key="5">
    <source>
        <dbReference type="ARBA" id="ARBA00022777"/>
    </source>
</evidence>
<dbReference type="GO" id="GO:0005524">
    <property type="term" value="F:ATP binding"/>
    <property type="evidence" value="ECO:0007669"/>
    <property type="project" value="UniProtKB-KW"/>
</dbReference>
<dbReference type="EMBL" id="MU848447">
    <property type="protein sequence ID" value="KAK2632540.1"/>
    <property type="molecule type" value="Genomic_DNA"/>
</dbReference>
<dbReference type="EMBL" id="KK198963">
    <property type="protein sequence ID" value="KCW44991.1"/>
    <property type="molecule type" value="Genomic_DNA"/>
</dbReference>
<dbReference type="PROSITE" id="PS50011">
    <property type="entry name" value="PROTEIN_KINASE_DOM"/>
    <property type="match status" value="1"/>
</dbReference>
<dbReference type="Pfam" id="PF00069">
    <property type="entry name" value="Pkinase"/>
    <property type="match status" value="1"/>
</dbReference>
<keyword evidence="4" id="KW-0547">Nucleotide-binding</keyword>
<name>A0A058ZUG1_EUCGR</name>
<dbReference type="GO" id="GO:0004674">
    <property type="term" value="F:protein serine/threonine kinase activity"/>
    <property type="evidence" value="ECO:0007669"/>
    <property type="project" value="UniProtKB-KW"/>
</dbReference>
<dbReference type="Gene3D" id="1.10.510.10">
    <property type="entry name" value="Transferase(Phosphotransferase) domain 1"/>
    <property type="match status" value="1"/>
</dbReference>
<keyword evidence="6" id="KW-0067">ATP-binding</keyword>
<dbReference type="PANTHER" id="PTHR45621">
    <property type="entry name" value="OS01G0588500 PROTEIN-RELATED"/>
    <property type="match status" value="1"/>
</dbReference>
<dbReference type="InterPro" id="IPR000719">
    <property type="entry name" value="Prot_kinase_dom"/>
</dbReference>
<evidence type="ECO:0000256" key="7">
    <source>
        <dbReference type="ARBA" id="ARBA00047899"/>
    </source>
</evidence>
<dbReference type="OMA" id="CCCEEKE"/>
<dbReference type="Proteomes" id="UP000030711">
    <property type="component" value="Unassembled WGS sequence"/>
</dbReference>
<evidence type="ECO:0000313" key="12">
    <source>
        <dbReference type="EMBL" id="KCW44991.1"/>
    </source>
</evidence>
<keyword evidence="5" id="KW-0418">Kinase</keyword>
<proteinExistence type="predicted"/>
<comment type="catalytic activity">
    <reaction evidence="7">
        <text>L-threonyl-[protein] + ATP = O-phospho-L-threonyl-[protein] + ADP + H(+)</text>
        <dbReference type="Rhea" id="RHEA:46608"/>
        <dbReference type="Rhea" id="RHEA-COMP:11060"/>
        <dbReference type="Rhea" id="RHEA-COMP:11605"/>
        <dbReference type="ChEBI" id="CHEBI:15378"/>
        <dbReference type="ChEBI" id="CHEBI:30013"/>
        <dbReference type="ChEBI" id="CHEBI:30616"/>
        <dbReference type="ChEBI" id="CHEBI:61977"/>
        <dbReference type="ChEBI" id="CHEBI:456216"/>
        <dbReference type="EC" id="2.7.11.1"/>
    </reaction>
</comment>
<evidence type="ECO:0000256" key="3">
    <source>
        <dbReference type="ARBA" id="ARBA00022679"/>
    </source>
</evidence>
<evidence type="ECO:0000256" key="6">
    <source>
        <dbReference type="ARBA" id="ARBA00022840"/>
    </source>
</evidence>
<evidence type="ECO:0000259" key="10">
    <source>
        <dbReference type="PROSITE" id="PS50011"/>
    </source>
</evidence>
<dbReference type="Gramene" id="KCW44991">
    <property type="protein sequence ID" value="KCW44991"/>
    <property type="gene ID" value="EUGRSUZ_L01420"/>
</dbReference>
<dbReference type="eggNOG" id="KOG1187">
    <property type="taxonomic scope" value="Eukaryota"/>
</dbReference>
<evidence type="ECO:0000256" key="2">
    <source>
        <dbReference type="ARBA" id="ARBA00022527"/>
    </source>
</evidence>
<gene>
    <name evidence="12" type="ORF">EUGRSUZ_L01420</name>
</gene>
<feature type="region of interest" description="Disordered" evidence="9">
    <location>
        <begin position="281"/>
        <end position="314"/>
    </location>
</feature>
<feature type="compositionally biased region" description="Low complexity" evidence="9">
    <location>
        <begin position="298"/>
        <end position="308"/>
    </location>
</feature>
<feature type="domain" description="Protein kinase" evidence="10">
    <location>
        <begin position="14"/>
        <end position="277"/>
    </location>
</feature>
<evidence type="ECO:0000313" key="13">
    <source>
        <dbReference type="Proteomes" id="UP000030711"/>
    </source>
</evidence>
<reference evidence="12" key="1">
    <citation type="submission" date="2013-07" db="EMBL/GenBank/DDBJ databases">
        <title>The genome of Eucalyptus grandis.</title>
        <authorList>
            <person name="Schmutz J."/>
            <person name="Hayes R."/>
            <person name="Myburg A."/>
            <person name="Tuskan G."/>
            <person name="Grattapaglia D."/>
            <person name="Rokhsar D.S."/>
        </authorList>
    </citation>
    <scope>NUCLEOTIDE SEQUENCE</scope>
    <source>
        <tissue evidence="12">Leaf extractions</tissue>
    </source>
</reference>
<evidence type="ECO:0000256" key="1">
    <source>
        <dbReference type="ARBA" id="ARBA00012513"/>
    </source>
</evidence>